<evidence type="ECO:0000256" key="1">
    <source>
        <dbReference type="ARBA" id="ARBA00004651"/>
    </source>
</evidence>
<dbReference type="PANTHER" id="PTHR43124">
    <property type="entry name" value="PURINE EFFLUX PUMP PBUE"/>
    <property type="match status" value="1"/>
</dbReference>
<dbReference type="GO" id="GO:0005886">
    <property type="term" value="C:plasma membrane"/>
    <property type="evidence" value="ECO:0007669"/>
    <property type="project" value="UniProtKB-SubCell"/>
</dbReference>
<feature type="transmembrane region" description="Helical" evidence="6">
    <location>
        <begin position="104"/>
        <end position="129"/>
    </location>
</feature>
<sequence>MTERVPRHQQYLRVLAMGFSAFIFNTTEFVPVGILTDIAQSFDITTAKVGWMLTIYAWVVALFSLPLMLLTRKVERKTLLLCLFGVFSASHILSVVAWSFPVLVISRIGIALSHAIFWSIAAAIAIRVAPVGKKTFALSVLATGTSLAMVLGVPLGRLIGQWFGWRATFGVIGVIAFTMMIILARLLPALPSVSLGSLKSLSAVFKKPVLLGSYLFIFLIFTAHYTSYSYIEPFMHEVGQANSYFTTFLLLLFGGAGIVGSVIFGVWGEQHNTKLLVVSGVLLIICLLMLNAVALSQWGISSLIFVWGIVLMLVPVTMQVKVFNIDNDAFEVIMSMYSGIINLGIGAGALLGGKVIIHLGLSNVGYVASAIGFVSMLVLVTLLRKYPILR</sequence>
<feature type="transmembrane region" description="Helical" evidence="6">
    <location>
        <begin position="300"/>
        <end position="320"/>
    </location>
</feature>
<dbReference type="InterPro" id="IPR020846">
    <property type="entry name" value="MFS_dom"/>
</dbReference>
<dbReference type="Pfam" id="PF07690">
    <property type="entry name" value="MFS_1"/>
    <property type="match status" value="1"/>
</dbReference>
<feature type="transmembrane region" description="Helical" evidence="6">
    <location>
        <begin position="78"/>
        <end position="98"/>
    </location>
</feature>
<dbReference type="Gene3D" id="1.20.1250.20">
    <property type="entry name" value="MFS general substrate transporter like domains"/>
    <property type="match status" value="1"/>
</dbReference>
<evidence type="ECO:0000256" key="6">
    <source>
        <dbReference type="SAM" id="Phobius"/>
    </source>
</evidence>
<dbReference type="PROSITE" id="PS50850">
    <property type="entry name" value="MFS"/>
    <property type="match status" value="1"/>
</dbReference>
<feature type="transmembrane region" description="Helical" evidence="6">
    <location>
        <begin position="209"/>
        <end position="231"/>
    </location>
</feature>
<evidence type="ECO:0000256" key="3">
    <source>
        <dbReference type="ARBA" id="ARBA00022692"/>
    </source>
</evidence>
<feature type="transmembrane region" description="Helical" evidence="6">
    <location>
        <begin position="167"/>
        <end position="188"/>
    </location>
</feature>
<feature type="transmembrane region" description="Helical" evidence="6">
    <location>
        <begin position="332"/>
        <end position="352"/>
    </location>
</feature>
<protein>
    <submittedName>
        <fullName evidence="8">Sugar transporter</fullName>
    </submittedName>
</protein>
<comment type="caution">
    <text evidence="8">The sequence shown here is derived from an EMBL/GenBank/DDBJ whole genome shotgun (WGS) entry which is preliminary data.</text>
</comment>
<accession>A0A557NY71</accession>
<dbReference type="InterPro" id="IPR036259">
    <property type="entry name" value="MFS_trans_sf"/>
</dbReference>
<feature type="transmembrane region" description="Helical" evidence="6">
    <location>
        <begin position="275"/>
        <end position="294"/>
    </location>
</feature>
<evidence type="ECO:0000256" key="2">
    <source>
        <dbReference type="ARBA" id="ARBA00022475"/>
    </source>
</evidence>
<keyword evidence="5 6" id="KW-0472">Membrane</keyword>
<feature type="transmembrane region" description="Helical" evidence="6">
    <location>
        <begin position="243"/>
        <end position="268"/>
    </location>
</feature>
<dbReference type="GO" id="GO:0022857">
    <property type="term" value="F:transmembrane transporter activity"/>
    <property type="evidence" value="ECO:0007669"/>
    <property type="project" value="InterPro"/>
</dbReference>
<evidence type="ECO:0000313" key="8">
    <source>
        <dbReference type="EMBL" id="TVO33364.1"/>
    </source>
</evidence>
<gene>
    <name evidence="8" type="ORF">FOF44_15570</name>
</gene>
<evidence type="ECO:0000256" key="5">
    <source>
        <dbReference type="ARBA" id="ARBA00023136"/>
    </source>
</evidence>
<feature type="domain" description="Major facilitator superfamily (MFS) profile" evidence="7">
    <location>
        <begin position="13"/>
        <end position="387"/>
    </location>
</feature>
<dbReference type="CDD" id="cd17324">
    <property type="entry name" value="MFS_NepI_like"/>
    <property type="match status" value="1"/>
</dbReference>
<dbReference type="Proteomes" id="UP000319828">
    <property type="component" value="Unassembled WGS sequence"/>
</dbReference>
<dbReference type="NCBIfam" id="NF002921">
    <property type="entry name" value="PRK03545.1"/>
    <property type="match status" value="1"/>
</dbReference>
<keyword evidence="8" id="KW-0813">Transport</keyword>
<keyword evidence="3 6" id="KW-0812">Transmembrane</keyword>
<organism evidence="8 9">
    <name type="scientific">Vibrio algivorus</name>
    <dbReference type="NCBI Taxonomy" id="1667024"/>
    <lineage>
        <taxon>Bacteria</taxon>
        <taxon>Pseudomonadati</taxon>
        <taxon>Pseudomonadota</taxon>
        <taxon>Gammaproteobacteria</taxon>
        <taxon>Vibrionales</taxon>
        <taxon>Vibrionaceae</taxon>
        <taxon>Vibrio</taxon>
    </lineage>
</organism>
<evidence type="ECO:0000256" key="4">
    <source>
        <dbReference type="ARBA" id="ARBA00022989"/>
    </source>
</evidence>
<dbReference type="InterPro" id="IPR011701">
    <property type="entry name" value="MFS"/>
</dbReference>
<evidence type="ECO:0000259" key="7">
    <source>
        <dbReference type="PROSITE" id="PS50850"/>
    </source>
</evidence>
<keyword evidence="8" id="KW-0762">Sugar transport</keyword>
<evidence type="ECO:0000313" key="9">
    <source>
        <dbReference type="Proteomes" id="UP000319828"/>
    </source>
</evidence>
<dbReference type="AlphaFoldDB" id="A0A557NY71"/>
<reference evidence="8 9" key="1">
    <citation type="submission" date="2019-07" db="EMBL/GenBank/DDBJ databases">
        <title>The draft genome sequence of Vibrio algivorus M1486.</title>
        <authorList>
            <person name="Meng X."/>
        </authorList>
    </citation>
    <scope>NUCLEOTIDE SEQUENCE [LARGE SCALE GENOMIC DNA]</scope>
    <source>
        <strain evidence="8 9">M1486</strain>
    </source>
</reference>
<proteinExistence type="predicted"/>
<name>A0A557NY71_9VIBR</name>
<feature type="transmembrane region" description="Helical" evidence="6">
    <location>
        <begin position="364"/>
        <end position="383"/>
    </location>
</feature>
<dbReference type="InterPro" id="IPR050189">
    <property type="entry name" value="MFS_Efflux_Transporters"/>
</dbReference>
<keyword evidence="4 6" id="KW-1133">Transmembrane helix</keyword>
<feature type="transmembrane region" description="Helical" evidence="6">
    <location>
        <begin position="136"/>
        <end position="155"/>
    </location>
</feature>
<keyword evidence="2" id="KW-1003">Cell membrane</keyword>
<feature type="transmembrane region" description="Helical" evidence="6">
    <location>
        <begin position="50"/>
        <end position="71"/>
    </location>
</feature>
<dbReference type="PANTHER" id="PTHR43124:SF4">
    <property type="entry name" value="SUGAR EFFLUX TRANSPORTER"/>
    <property type="match status" value="1"/>
</dbReference>
<dbReference type="OrthoDB" id="9788453at2"/>
<comment type="subcellular location">
    <subcellularLocation>
        <location evidence="1">Cell membrane</location>
        <topology evidence="1">Multi-pass membrane protein</topology>
    </subcellularLocation>
</comment>
<dbReference type="EMBL" id="VMKJ01000043">
    <property type="protein sequence ID" value="TVO33364.1"/>
    <property type="molecule type" value="Genomic_DNA"/>
</dbReference>
<feature type="transmembrane region" description="Helical" evidence="6">
    <location>
        <begin position="12"/>
        <end position="30"/>
    </location>
</feature>
<dbReference type="RefSeq" id="WP_144388973.1">
    <property type="nucleotide sequence ID" value="NZ_CANNCB010000046.1"/>
</dbReference>
<dbReference type="SUPFAM" id="SSF103473">
    <property type="entry name" value="MFS general substrate transporter"/>
    <property type="match status" value="1"/>
</dbReference>